<dbReference type="GO" id="GO:0042742">
    <property type="term" value="P:defense response to bacterium"/>
    <property type="evidence" value="ECO:0007669"/>
    <property type="project" value="UniProtKB-UniRule"/>
</dbReference>
<gene>
    <name evidence="12" type="primary">LOC108490650</name>
</gene>
<dbReference type="Pfam" id="PF13841">
    <property type="entry name" value="Defensin_beta_2"/>
    <property type="match status" value="1"/>
</dbReference>
<dbReference type="AlphaFoldDB" id="A0A8C6QRC7"/>
<dbReference type="KEGG" id="ngi:108490650"/>
<dbReference type="InterPro" id="IPR050544">
    <property type="entry name" value="Beta-defensin"/>
</dbReference>
<sequence length="64" mass="7290">MQTLVLTLTVLLLLSQAVPGSTKRCWNSQGTCRDQCIKNEKAYIFCWGGKMCCVKPKDQISWKH</sequence>
<protein>
    <recommendedName>
        <fullName evidence="10">Beta-defensin</fullName>
    </recommendedName>
</protein>
<reference evidence="12" key="2">
    <citation type="submission" date="2025-09" db="UniProtKB">
        <authorList>
            <consortium name="Ensembl"/>
        </authorList>
    </citation>
    <scope>IDENTIFICATION</scope>
</reference>
<evidence type="ECO:0000313" key="13">
    <source>
        <dbReference type="Proteomes" id="UP000694381"/>
    </source>
</evidence>
<evidence type="ECO:0000256" key="10">
    <source>
        <dbReference type="RuleBase" id="RU231113"/>
    </source>
</evidence>
<keyword evidence="5 10" id="KW-0929">Antimicrobial</keyword>
<keyword evidence="9" id="KW-1015">Disulfide bond</keyword>
<evidence type="ECO:0000256" key="1">
    <source>
        <dbReference type="ARBA" id="ARBA00002878"/>
    </source>
</evidence>
<evidence type="ECO:0000256" key="5">
    <source>
        <dbReference type="ARBA" id="ARBA00022529"/>
    </source>
</evidence>
<comment type="subcellular location">
    <subcellularLocation>
        <location evidence="2 10">Secreted</location>
    </subcellularLocation>
</comment>
<organism evidence="12 13">
    <name type="scientific">Nannospalax galili</name>
    <name type="common">Northern Israeli blind subterranean mole rat</name>
    <name type="synonym">Spalax galili</name>
    <dbReference type="NCBI Taxonomy" id="1026970"/>
    <lineage>
        <taxon>Eukaryota</taxon>
        <taxon>Metazoa</taxon>
        <taxon>Chordata</taxon>
        <taxon>Craniata</taxon>
        <taxon>Vertebrata</taxon>
        <taxon>Euteleostomi</taxon>
        <taxon>Mammalia</taxon>
        <taxon>Eutheria</taxon>
        <taxon>Euarchontoglires</taxon>
        <taxon>Glires</taxon>
        <taxon>Rodentia</taxon>
        <taxon>Myomorpha</taxon>
        <taxon>Muroidea</taxon>
        <taxon>Spalacidae</taxon>
        <taxon>Spalacinae</taxon>
        <taxon>Nannospalax</taxon>
    </lineage>
</organism>
<dbReference type="PANTHER" id="PTHR15001:SF5">
    <property type="entry name" value="BETA-DEFENSIN"/>
    <property type="match status" value="1"/>
</dbReference>
<dbReference type="Proteomes" id="UP000694381">
    <property type="component" value="Unassembled WGS sequence"/>
</dbReference>
<keyword evidence="7 10" id="KW-0211">Defensin</keyword>
<comment type="function">
    <text evidence="1 10">Has antibacterial activity.</text>
</comment>
<evidence type="ECO:0000256" key="2">
    <source>
        <dbReference type="ARBA" id="ARBA00004613"/>
    </source>
</evidence>
<evidence type="ECO:0000259" key="11">
    <source>
        <dbReference type="Pfam" id="PF13841"/>
    </source>
</evidence>
<name>A0A8C6QRC7_NANGA</name>
<dbReference type="Gene3D" id="3.10.360.10">
    <property type="entry name" value="Antimicrobial Peptide, Beta-defensin 2, Chain A"/>
    <property type="match status" value="1"/>
</dbReference>
<dbReference type="InterPro" id="IPR025933">
    <property type="entry name" value="Beta_defensin_dom"/>
</dbReference>
<dbReference type="GO" id="GO:0005576">
    <property type="term" value="C:extracellular region"/>
    <property type="evidence" value="ECO:0007669"/>
    <property type="project" value="UniProtKB-SubCell"/>
</dbReference>
<keyword evidence="4 10" id="KW-0964">Secreted</keyword>
<proteinExistence type="inferred from homology"/>
<feature type="chain" id="PRO_5034394477" description="Beta-defensin" evidence="10">
    <location>
        <begin position="18"/>
        <end position="64"/>
    </location>
</feature>
<evidence type="ECO:0000256" key="3">
    <source>
        <dbReference type="ARBA" id="ARBA00007371"/>
    </source>
</evidence>
<feature type="signal peptide" evidence="10">
    <location>
        <begin position="1"/>
        <end position="17"/>
    </location>
</feature>
<reference evidence="12" key="1">
    <citation type="submission" date="2025-08" db="UniProtKB">
        <authorList>
            <consortium name="Ensembl"/>
        </authorList>
    </citation>
    <scope>IDENTIFICATION</scope>
</reference>
<keyword evidence="13" id="KW-1185">Reference proteome</keyword>
<dbReference type="GO" id="GO:0045087">
    <property type="term" value="P:innate immune response"/>
    <property type="evidence" value="ECO:0007669"/>
    <property type="project" value="InterPro"/>
</dbReference>
<comment type="similarity">
    <text evidence="3 10">Belongs to the beta-defensin family.</text>
</comment>
<dbReference type="OrthoDB" id="9532236at2759"/>
<evidence type="ECO:0000256" key="8">
    <source>
        <dbReference type="ARBA" id="ARBA00023022"/>
    </source>
</evidence>
<dbReference type="OMA" id="STEKCWK"/>
<evidence type="ECO:0000256" key="6">
    <source>
        <dbReference type="ARBA" id="ARBA00022729"/>
    </source>
</evidence>
<dbReference type="GeneTree" id="ENSGT00940000163582"/>
<keyword evidence="8 10" id="KW-0044">Antibiotic</keyword>
<dbReference type="GeneID" id="108490650"/>
<feature type="domain" description="Beta-defensin" evidence="11">
    <location>
        <begin position="24"/>
        <end position="53"/>
    </location>
</feature>
<keyword evidence="6 10" id="KW-0732">Signal</keyword>
<dbReference type="RefSeq" id="XP_017652711.1">
    <property type="nucleotide sequence ID" value="XM_017797222.2"/>
</dbReference>
<evidence type="ECO:0000256" key="9">
    <source>
        <dbReference type="ARBA" id="ARBA00023157"/>
    </source>
</evidence>
<accession>A0A8C6QRC7</accession>
<dbReference type="PANTHER" id="PTHR15001">
    <property type="entry name" value="BETA-DEFENSIN 123-RELATED"/>
    <property type="match status" value="1"/>
</dbReference>
<dbReference type="Ensembl" id="ENSNGAT00000012027.1">
    <property type="protein sequence ID" value="ENSNGAP00000006713.1"/>
    <property type="gene ID" value="ENSNGAG00000010020.1"/>
</dbReference>
<evidence type="ECO:0000313" key="12">
    <source>
        <dbReference type="Ensembl" id="ENSNGAP00000006713.1"/>
    </source>
</evidence>
<evidence type="ECO:0000256" key="4">
    <source>
        <dbReference type="ARBA" id="ARBA00022525"/>
    </source>
</evidence>
<evidence type="ECO:0000256" key="7">
    <source>
        <dbReference type="ARBA" id="ARBA00022940"/>
    </source>
</evidence>